<dbReference type="RefSeq" id="WP_102412669.1">
    <property type="nucleotide sequence ID" value="NZ_CP063682.1"/>
</dbReference>
<evidence type="ECO:0000313" key="2">
    <source>
        <dbReference type="EMBL" id="AKN39173.1"/>
    </source>
</evidence>
<sequence length="171" mass="20028">MKSEFQNQLEALGFKRTQDTPKQSPKKKIKAKAKKKVKPTSLPLKSDKEKRFRQRKLVDTPQLSKVEAKAILEALHSDNKNWETPKFSKAYRCLTGRKTILTYEQSQGIVRLWHKRESRVYELDYSIAVFIISGIWISPLPKQNQGMSKQVKARCERRDINGSYDVWVYKN</sequence>
<evidence type="ECO:0000256" key="1">
    <source>
        <dbReference type="SAM" id="MobiDB-lite"/>
    </source>
</evidence>
<dbReference type="AlphaFoldDB" id="A0A0H3ZS17"/>
<organism evidence="2">
    <name type="scientific">Vibrio splendidus</name>
    <dbReference type="NCBI Taxonomy" id="29497"/>
    <lineage>
        <taxon>Bacteria</taxon>
        <taxon>Pseudomonadati</taxon>
        <taxon>Pseudomonadota</taxon>
        <taxon>Gammaproteobacteria</taxon>
        <taxon>Vibrionales</taxon>
        <taxon>Vibrionaceae</taxon>
        <taxon>Vibrio</taxon>
    </lineage>
</organism>
<proteinExistence type="predicted"/>
<feature type="region of interest" description="Disordered" evidence="1">
    <location>
        <begin position="1"/>
        <end position="50"/>
    </location>
</feature>
<feature type="compositionally biased region" description="Basic residues" evidence="1">
    <location>
        <begin position="24"/>
        <end position="38"/>
    </location>
</feature>
<name>A0A0H3ZS17_VIBSP</name>
<reference evidence="2" key="1">
    <citation type="journal article" date="2015" name="MBio">
        <title>Eco-Evolutionary Dynamics of Episomes among Ecologically Cohesive Bacterial Populations.</title>
        <authorList>
            <person name="Xue H."/>
            <person name="Cordero O.X."/>
            <person name="Camas F.M."/>
            <person name="Trimble W."/>
            <person name="Meyer F."/>
            <person name="Guglielmini J."/>
            <person name="Rocha E.P."/>
            <person name="Polz M.F."/>
        </authorList>
    </citation>
    <scope>NUCLEOTIDE SEQUENCE</scope>
    <source>
        <strain evidence="2">FF_1</strain>
    </source>
</reference>
<dbReference type="EMBL" id="KP795638">
    <property type="protein sequence ID" value="AKN39173.1"/>
    <property type="molecule type" value="Genomic_DNA"/>
</dbReference>
<accession>A0A0H3ZS17</accession>
<protein>
    <submittedName>
        <fullName evidence="2">Uncharacterized protein</fullName>
    </submittedName>
</protein>